<dbReference type="KEGG" id="bmx:BMS_2312"/>
<comment type="similarity">
    <text evidence="1 2">Belongs to the DTD family.</text>
</comment>
<dbReference type="FunFam" id="3.50.80.10:FF:000001">
    <property type="entry name" value="D-aminoacyl-tRNA deacylase"/>
    <property type="match status" value="1"/>
</dbReference>
<proteinExistence type="inferred from homology"/>
<dbReference type="PANTHER" id="PTHR10472:SF5">
    <property type="entry name" value="D-AMINOACYL-TRNA DEACYLASE 1"/>
    <property type="match status" value="1"/>
</dbReference>
<dbReference type="GO" id="GO:0000049">
    <property type="term" value="F:tRNA binding"/>
    <property type="evidence" value="ECO:0007669"/>
    <property type="project" value="UniProtKB-UniRule"/>
</dbReference>
<comment type="subunit">
    <text evidence="2">Homodimer.</text>
</comment>
<gene>
    <name evidence="2" type="primary">dtd</name>
    <name evidence="3" type="ordered locus">BMS_2312</name>
</gene>
<dbReference type="EMBL" id="FQ312005">
    <property type="protein sequence ID" value="CBW27111.1"/>
    <property type="molecule type" value="Genomic_DNA"/>
</dbReference>
<dbReference type="EC" id="3.1.1.96" evidence="2"/>
<keyword evidence="2" id="KW-0378">Hydrolase</keyword>
<comment type="domain">
    <text evidence="2">A Gly-cisPro motif from one monomer fits into the active site of the other monomer to allow specific chiral rejection of L-amino acids.</text>
</comment>
<comment type="function">
    <text evidence="2">An aminoacyl-tRNA editing enzyme that deacylates mischarged D-aminoacyl-tRNAs. Also deacylates mischarged glycyl-tRNA(Ala), protecting cells against glycine mischarging by AlaRS. Acts via tRNA-based rather than protein-based catalysis; rejects L-amino acids rather than detecting D-amino acids in the active site. By recycling D-aminoacyl-tRNA to D-amino acids and free tRNA molecules, this enzyme counteracts the toxicity associated with the formation of D-aminoacyl-tRNA entities in vivo and helps enforce protein L-homochirality.</text>
</comment>
<organism evidence="3 4">
    <name type="scientific">Halobacteriovorax marinus (strain ATCC BAA-682 / DSM 15412 / SJ)</name>
    <name type="common">Bacteriovorax marinus</name>
    <dbReference type="NCBI Taxonomy" id="862908"/>
    <lineage>
        <taxon>Bacteria</taxon>
        <taxon>Pseudomonadati</taxon>
        <taxon>Bdellovibrionota</taxon>
        <taxon>Bacteriovoracia</taxon>
        <taxon>Bacteriovoracales</taxon>
        <taxon>Halobacteriovoraceae</taxon>
        <taxon>Halobacteriovorax</taxon>
    </lineage>
</organism>
<accession>E1X4D9</accession>
<evidence type="ECO:0000313" key="4">
    <source>
        <dbReference type="Proteomes" id="UP000008963"/>
    </source>
</evidence>
<reference evidence="4" key="1">
    <citation type="journal article" date="2013" name="ISME J.">
        <title>A small predatory core genome in the divergent marine Bacteriovorax marinus SJ and the terrestrial Bdellovibrio bacteriovorus.</title>
        <authorList>
            <person name="Crossman L.C."/>
            <person name="Chen H."/>
            <person name="Cerdeno-Tarraga A.M."/>
            <person name="Brooks K."/>
            <person name="Quail M.A."/>
            <person name="Pineiro S.A."/>
            <person name="Hobley L."/>
            <person name="Sockett R.E."/>
            <person name="Bentley S.D."/>
            <person name="Parkhill J."/>
            <person name="Williams H.N."/>
            <person name="Stine O.C."/>
        </authorList>
    </citation>
    <scope>NUCLEOTIDE SEQUENCE [LARGE SCALE GENOMIC DNA]</scope>
    <source>
        <strain evidence="4">ATCC BAA-682 / DSM 15412 / SJ</strain>
    </source>
</reference>
<comment type="catalytic activity">
    <reaction evidence="2">
        <text>a D-aminoacyl-tRNA + H2O = a tRNA + a D-alpha-amino acid + H(+)</text>
        <dbReference type="Rhea" id="RHEA:13953"/>
        <dbReference type="Rhea" id="RHEA-COMP:10123"/>
        <dbReference type="Rhea" id="RHEA-COMP:10124"/>
        <dbReference type="ChEBI" id="CHEBI:15377"/>
        <dbReference type="ChEBI" id="CHEBI:15378"/>
        <dbReference type="ChEBI" id="CHEBI:59871"/>
        <dbReference type="ChEBI" id="CHEBI:78442"/>
        <dbReference type="ChEBI" id="CHEBI:79333"/>
        <dbReference type="EC" id="3.1.1.96"/>
    </reaction>
</comment>
<dbReference type="GO" id="GO:0043908">
    <property type="term" value="F:Ser(Gly)-tRNA(Ala) hydrolase activity"/>
    <property type="evidence" value="ECO:0007669"/>
    <property type="project" value="UniProtKB-UniRule"/>
</dbReference>
<dbReference type="GO" id="GO:0106026">
    <property type="term" value="F:Gly-tRNA(Ala) deacylase activity"/>
    <property type="evidence" value="ECO:0007669"/>
    <property type="project" value="UniProtKB-UniRule"/>
</dbReference>
<dbReference type="PANTHER" id="PTHR10472">
    <property type="entry name" value="D-TYROSYL-TRNA TYR DEACYLASE"/>
    <property type="match status" value="1"/>
</dbReference>
<dbReference type="AlphaFoldDB" id="E1X4D9"/>
<dbReference type="InterPro" id="IPR023509">
    <property type="entry name" value="DTD-like_sf"/>
</dbReference>
<dbReference type="HOGENOM" id="CLU_076901_1_0_7"/>
<feature type="short sequence motif" description="Gly-cisPro motif, important for rejection of L-amino acids" evidence="2">
    <location>
        <begin position="136"/>
        <end position="137"/>
    </location>
</feature>
<dbReference type="HAMAP" id="MF_00518">
    <property type="entry name" value="Deacylase_Dtd"/>
    <property type="match status" value="1"/>
</dbReference>
<keyword evidence="4" id="KW-1185">Reference proteome</keyword>
<dbReference type="InterPro" id="IPR003732">
    <property type="entry name" value="Daa-tRNA_deacyls_DTD"/>
</dbReference>
<dbReference type="NCBIfam" id="TIGR00256">
    <property type="entry name" value="D-aminoacyl-tRNA deacylase"/>
    <property type="match status" value="1"/>
</dbReference>
<dbReference type="PATRIC" id="fig|862908.3.peg.2199"/>
<dbReference type="Gene3D" id="3.50.80.10">
    <property type="entry name" value="D-tyrosyl-tRNA(Tyr) deacylase"/>
    <property type="match status" value="1"/>
</dbReference>
<dbReference type="EC" id="3.1.1.-" evidence="2"/>
<keyword evidence="2" id="KW-0963">Cytoplasm</keyword>
<dbReference type="eggNOG" id="COG1490">
    <property type="taxonomic scope" value="Bacteria"/>
</dbReference>
<dbReference type="GO" id="GO:0005737">
    <property type="term" value="C:cytoplasm"/>
    <property type="evidence" value="ECO:0007669"/>
    <property type="project" value="UniProtKB-SubCell"/>
</dbReference>
<name>E1X4D9_HALMS</name>
<keyword evidence="2" id="KW-0694">RNA-binding</keyword>
<keyword evidence="2" id="KW-0820">tRNA-binding</keyword>
<evidence type="ECO:0000313" key="3">
    <source>
        <dbReference type="EMBL" id="CBW27111.1"/>
    </source>
</evidence>
<dbReference type="STRING" id="862908.BMS_2312"/>
<dbReference type="Proteomes" id="UP000008963">
    <property type="component" value="Chromosome"/>
</dbReference>
<dbReference type="GO" id="GO:0019478">
    <property type="term" value="P:D-amino acid catabolic process"/>
    <property type="evidence" value="ECO:0007669"/>
    <property type="project" value="UniProtKB-UniRule"/>
</dbReference>
<dbReference type="OrthoDB" id="5293629at2"/>
<comment type="subcellular location">
    <subcellularLocation>
        <location evidence="2">Cytoplasm</location>
    </subcellularLocation>
</comment>
<protein>
    <recommendedName>
        <fullName evidence="2">D-aminoacyl-tRNA deacylase</fullName>
        <shortName evidence="2">DTD</shortName>
        <ecNumber evidence="2">3.1.1.96</ecNumber>
    </recommendedName>
    <alternativeName>
        <fullName evidence="2">Gly-tRNA(Ala) deacylase</fullName>
        <ecNumber evidence="2">3.1.1.-</ecNumber>
    </alternativeName>
</protein>
<sequence length="144" mass="15868">MKIVVQRSLNSSVSIRGEVVSQIRSGLVLLVCMETGDSDESIKQAAQKIINLRIFSDENGKMNKNISQAGGEILAVSQFTLSWPGKKGNRPSFDRSMEPNLANEYFEKFCNLVGESVGVKKGVFAESMQVTIINDGPVTFFLEF</sequence>
<dbReference type="GO" id="GO:0051500">
    <property type="term" value="F:D-tyrosyl-tRNA(Tyr) deacylase activity"/>
    <property type="evidence" value="ECO:0007669"/>
    <property type="project" value="TreeGrafter"/>
</dbReference>
<dbReference type="SUPFAM" id="SSF69500">
    <property type="entry name" value="DTD-like"/>
    <property type="match status" value="1"/>
</dbReference>
<evidence type="ECO:0000256" key="1">
    <source>
        <dbReference type="ARBA" id="ARBA00009673"/>
    </source>
</evidence>
<dbReference type="RefSeq" id="WP_014244888.1">
    <property type="nucleotide sequence ID" value="NC_016620.1"/>
</dbReference>
<comment type="catalytic activity">
    <reaction evidence="2">
        <text>glycyl-tRNA(Ala) + H2O = tRNA(Ala) + glycine + H(+)</text>
        <dbReference type="Rhea" id="RHEA:53744"/>
        <dbReference type="Rhea" id="RHEA-COMP:9657"/>
        <dbReference type="Rhea" id="RHEA-COMP:13640"/>
        <dbReference type="ChEBI" id="CHEBI:15377"/>
        <dbReference type="ChEBI" id="CHEBI:15378"/>
        <dbReference type="ChEBI" id="CHEBI:57305"/>
        <dbReference type="ChEBI" id="CHEBI:78442"/>
        <dbReference type="ChEBI" id="CHEBI:78522"/>
    </reaction>
</comment>
<dbReference type="Pfam" id="PF02580">
    <property type="entry name" value="Tyr_Deacylase"/>
    <property type="match status" value="1"/>
</dbReference>
<evidence type="ECO:0000256" key="2">
    <source>
        <dbReference type="HAMAP-Rule" id="MF_00518"/>
    </source>
</evidence>